<accession>A0A2N5UU82</accession>
<dbReference type="Proteomes" id="UP000235392">
    <property type="component" value="Unassembled WGS sequence"/>
</dbReference>
<evidence type="ECO:0000313" key="2">
    <source>
        <dbReference type="Proteomes" id="UP000235392"/>
    </source>
</evidence>
<sequence>MRFSLGCYDMKRHASQIGSLIVIPGDFSQSQEPKHDHQPRPYTTDAGKRDHFDSMSYFGVPLCRRAGVPAMALVFDSVRRLVMYFNFQELEGRNVPCVSDVHFAAVREPSLQSAFRVESPRLHRNMDTKLPALACQLPAGS</sequence>
<organism evidence="1 2">
    <name type="scientific">Puccinia coronata f. sp. avenae</name>
    <dbReference type="NCBI Taxonomy" id="200324"/>
    <lineage>
        <taxon>Eukaryota</taxon>
        <taxon>Fungi</taxon>
        <taxon>Dikarya</taxon>
        <taxon>Basidiomycota</taxon>
        <taxon>Pucciniomycotina</taxon>
        <taxon>Pucciniomycetes</taxon>
        <taxon>Pucciniales</taxon>
        <taxon>Pucciniaceae</taxon>
        <taxon>Puccinia</taxon>
    </lineage>
</organism>
<protein>
    <submittedName>
        <fullName evidence="1">Uncharacterized protein</fullName>
    </submittedName>
</protein>
<proteinExistence type="predicted"/>
<evidence type="ECO:0000313" key="1">
    <source>
        <dbReference type="EMBL" id="PLW41217.1"/>
    </source>
</evidence>
<reference evidence="1 2" key="1">
    <citation type="submission" date="2017-11" db="EMBL/GenBank/DDBJ databases">
        <title>De novo assembly and phasing of dikaryotic genomes from two isolates of Puccinia coronata f. sp. avenae, the causal agent of oat crown rust.</title>
        <authorList>
            <person name="Miller M.E."/>
            <person name="Zhang Y."/>
            <person name="Omidvar V."/>
            <person name="Sperschneider J."/>
            <person name="Schwessinger B."/>
            <person name="Raley C."/>
            <person name="Palmer J.M."/>
            <person name="Garnica D."/>
            <person name="Upadhyaya N."/>
            <person name="Rathjen J."/>
            <person name="Taylor J.M."/>
            <person name="Park R.F."/>
            <person name="Dodds P.N."/>
            <person name="Hirsch C.D."/>
            <person name="Kianian S.F."/>
            <person name="Figueroa M."/>
        </authorList>
    </citation>
    <scope>NUCLEOTIDE SEQUENCE [LARGE SCALE GENOMIC DNA]</scope>
    <source>
        <strain evidence="1">12SD80</strain>
    </source>
</reference>
<comment type="caution">
    <text evidence="1">The sequence shown here is derived from an EMBL/GenBank/DDBJ whole genome shotgun (WGS) entry which is preliminary data.</text>
</comment>
<name>A0A2N5UU82_9BASI</name>
<gene>
    <name evidence="1" type="ORF">PCASD_10125</name>
</gene>
<dbReference type="AlphaFoldDB" id="A0A2N5UU82"/>
<dbReference type="EMBL" id="PGCI01000092">
    <property type="protein sequence ID" value="PLW41217.1"/>
    <property type="molecule type" value="Genomic_DNA"/>
</dbReference>